<dbReference type="Gene3D" id="2.60.40.420">
    <property type="entry name" value="Cupredoxins - blue copper proteins"/>
    <property type="match status" value="1"/>
</dbReference>
<evidence type="ECO:0000256" key="6">
    <source>
        <dbReference type="ARBA" id="ARBA00022982"/>
    </source>
</evidence>
<dbReference type="PRINTS" id="PR00155">
    <property type="entry name" value="AMICYANIN"/>
</dbReference>
<dbReference type="InterPro" id="IPR000923">
    <property type="entry name" value="BlueCu_1"/>
</dbReference>
<dbReference type="RefSeq" id="WP_306832213.1">
    <property type="nucleotide sequence ID" value="NZ_JAUSRF010000003.1"/>
</dbReference>
<feature type="chain" id="PRO_5046745063" description="Pseudoazurin" evidence="9">
    <location>
        <begin position="24"/>
        <end position="150"/>
    </location>
</feature>
<comment type="caution">
    <text evidence="11">The sequence shown here is derived from an EMBL/GenBank/DDBJ whole genome shotgun (WGS) entry which is preliminary data.</text>
</comment>
<name>A0ABT9PRI4_9HYPH</name>
<evidence type="ECO:0000256" key="1">
    <source>
        <dbReference type="ARBA" id="ARBA00001935"/>
    </source>
</evidence>
<feature type="domain" description="Blue (type 1) copper" evidence="10">
    <location>
        <begin position="29"/>
        <end position="115"/>
    </location>
</feature>
<dbReference type="InterPro" id="IPR012745">
    <property type="entry name" value="Pseudoazurin"/>
</dbReference>
<accession>A0ABT9PRI4</accession>
<dbReference type="NCBIfam" id="TIGR02375">
    <property type="entry name" value="pseudoazurin"/>
    <property type="match status" value="1"/>
</dbReference>
<dbReference type="Proteomes" id="UP001241472">
    <property type="component" value="Unassembled WGS sequence"/>
</dbReference>
<protein>
    <recommendedName>
        <fullName evidence="8">Pseudoazurin</fullName>
    </recommendedName>
</protein>
<evidence type="ECO:0000256" key="5">
    <source>
        <dbReference type="ARBA" id="ARBA00022764"/>
    </source>
</evidence>
<keyword evidence="9" id="KW-0732">Signal</keyword>
<evidence type="ECO:0000256" key="2">
    <source>
        <dbReference type="ARBA" id="ARBA00004418"/>
    </source>
</evidence>
<dbReference type="EMBL" id="JAUSRF010000003">
    <property type="protein sequence ID" value="MDP9836479.1"/>
    <property type="molecule type" value="Genomic_DNA"/>
</dbReference>
<comment type="cofactor">
    <cofactor evidence="1">
        <name>Cu cation</name>
        <dbReference type="ChEBI" id="CHEBI:23378"/>
    </cofactor>
</comment>
<feature type="signal peptide" evidence="9">
    <location>
        <begin position="1"/>
        <end position="23"/>
    </location>
</feature>
<evidence type="ECO:0000256" key="9">
    <source>
        <dbReference type="SAM" id="SignalP"/>
    </source>
</evidence>
<dbReference type="SUPFAM" id="SSF49503">
    <property type="entry name" value="Cupredoxins"/>
    <property type="match status" value="1"/>
</dbReference>
<dbReference type="InterPro" id="IPR002386">
    <property type="entry name" value="Amicyanin/Pseudoazurin"/>
</dbReference>
<evidence type="ECO:0000259" key="10">
    <source>
        <dbReference type="Pfam" id="PF00127"/>
    </source>
</evidence>
<dbReference type="InterPro" id="IPR001235">
    <property type="entry name" value="Copper_blue_Plastocyanin"/>
</dbReference>
<gene>
    <name evidence="11" type="ORF">J2T09_001223</name>
</gene>
<comment type="subcellular location">
    <subcellularLocation>
        <location evidence="2">Periplasm</location>
    </subcellularLocation>
</comment>
<sequence>MMKTFSALLASLVLFAFAGSALAETFEVKMLNRGEKGPMVFEPDYLEIQPGDKVVFVPTHKSHNAATIDEMIPEGAEGFKSKINEQFETTFDQVGFYGIKCSPHIGMGMVMMIKVGEATVPETYASIKLPPRAQTRMDALIAQAGQGSAQ</sequence>
<organism evidence="11 12">
    <name type="scientific">Neorhizobium huautlense</name>
    <dbReference type="NCBI Taxonomy" id="67774"/>
    <lineage>
        <taxon>Bacteria</taxon>
        <taxon>Pseudomonadati</taxon>
        <taxon>Pseudomonadota</taxon>
        <taxon>Alphaproteobacteria</taxon>
        <taxon>Hyphomicrobiales</taxon>
        <taxon>Rhizobiaceae</taxon>
        <taxon>Rhizobium/Agrobacterium group</taxon>
        <taxon>Neorhizobium</taxon>
    </lineage>
</organism>
<evidence type="ECO:0000256" key="8">
    <source>
        <dbReference type="NCBIfam" id="TIGR02375"/>
    </source>
</evidence>
<keyword evidence="3" id="KW-0813">Transport</keyword>
<dbReference type="Pfam" id="PF00127">
    <property type="entry name" value="Copper-bind"/>
    <property type="match status" value="1"/>
</dbReference>
<evidence type="ECO:0000313" key="11">
    <source>
        <dbReference type="EMBL" id="MDP9836479.1"/>
    </source>
</evidence>
<keyword evidence="6" id="KW-0249">Electron transport</keyword>
<keyword evidence="4" id="KW-0479">Metal-binding</keyword>
<keyword evidence="12" id="KW-1185">Reference proteome</keyword>
<evidence type="ECO:0000256" key="4">
    <source>
        <dbReference type="ARBA" id="ARBA00022723"/>
    </source>
</evidence>
<evidence type="ECO:0000256" key="3">
    <source>
        <dbReference type="ARBA" id="ARBA00022448"/>
    </source>
</evidence>
<evidence type="ECO:0000313" key="12">
    <source>
        <dbReference type="Proteomes" id="UP001241472"/>
    </source>
</evidence>
<keyword evidence="7" id="KW-0186">Copper</keyword>
<dbReference type="CDD" id="cd04218">
    <property type="entry name" value="Pseudoazurin"/>
    <property type="match status" value="1"/>
</dbReference>
<dbReference type="PRINTS" id="PR00156">
    <property type="entry name" value="COPPERBLUE"/>
</dbReference>
<proteinExistence type="predicted"/>
<evidence type="ECO:0000256" key="7">
    <source>
        <dbReference type="ARBA" id="ARBA00023008"/>
    </source>
</evidence>
<reference evidence="11 12" key="1">
    <citation type="submission" date="2023-07" db="EMBL/GenBank/DDBJ databases">
        <title>Sorghum-associated microbial communities from plants grown in Nebraska, USA.</title>
        <authorList>
            <person name="Schachtman D."/>
        </authorList>
    </citation>
    <scope>NUCLEOTIDE SEQUENCE [LARGE SCALE GENOMIC DNA]</scope>
    <source>
        <strain evidence="11 12">DS1307</strain>
    </source>
</reference>
<dbReference type="InterPro" id="IPR008972">
    <property type="entry name" value="Cupredoxin"/>
</dbReference>
<keyword evidence="5" id="KW-0574">Periplasm</keyword>